<dbReference type="Pfam" id="PF07727">
    <property type="entry name" value="RVT_2"/>
    <property type="match status" value="1"/>
</dbReference>
<feature type="compositionally biased region" description="Polar residues" evidence="1">
    <location>
        <begin position="154"/>
        <end position="164"/>
    </location>
</feature>
<dbReference type="InterPro" id="IPR036397">
    <property type="entry name" value="RNaseH_sf"/>
</dbReference>
<evidence type="ECO:0000313" key="4">
    <source>
        <dbReference type="EMBL" id="KAK8944130.1"/>
    </source>
</evidence>
<dbReference type="InterPro" id="IPR043502">
    <property type="entry name" value="DNA/RNA_pol_sf"/>
</dbReference>
<dbReference type="InterPro" id="IPR057670">
    <property type="entry name" value="SH3_retrovirus"/>
</dbReference>
<dbReference type="GO" id="GO:0003676">
    <property type="term" value="F:nucleic acid binding"/>
    <property type="evidence" value="ECO:0007669"/>
    <property type="project" value="InterPro"/>
</dbReference>
<feature type="compositionally biased region" description="Low complexity" evidence="1">
    <location>
        <begin position="166"/>
        <end position="179"/>
    </location>
</feature>
<evidence type="ECO:0000259" key="3">
    <source>
        <dbReference type="Pfam" id="PF25597"/>
    </source>
</evidence>
<sequence>MSTSTLPDSLWGEALKTAAYILNRVPSKAVTKTPYELWTGKKPSIKHFHIWGCLTEARPYKPHERKLDSRTVTCYFIGYSEKSRGYKFYDPATESIFETGNARFLEDIAFGGEDKLRKIDFSEITTSLPTLVDGIDQPLDDQLHETNQENQFTLEEPPNQNEDTTLNEQPQQPQENLPLRRSTRERRNAIPDDYIVFLQEHEEAIGMMDNDPFNFHQAMKSSNSHKWVEAMNDEIKSMEENKVWELVDLPEGTKPVGCKWIFKTKRDASGNVEKYKARLVAKGFTQREGIDYNETFSPVSSKDSFRIIMALVAQFDLELHQMDVKTAFLNGDIDETIYMVQPENFVSGDPKRTVCKLKKSIYGLKQASRQWYYKFHQIIVSFGFEANVVDDCVYHKFSGSKYIFLVLYVDDVLLASNEIGILNQTKKFLAKNFEMKDLGIASYVLGIKIHRDRSQGILGLSQENYINKVLERYGMKNCKPSDTPNSKGDKFSLDQCPKNEVEQKEMLKIPYASAVGSLMYAQVCTRPDLAFIVGMLGRYLSNPGIKHWIAAKRVMRYLQKTKEYMLTYKRSEQTEIIGYSDSDFAGCQDSRKSTSGYVFMLAGGAVSWKSTKQSLIASSTMAAEFIACYEASNHCIWLRNLLTGLKIVDSIKKPLKLYCDNNSAVLYSNSNRSATKSKHIDIKFLVVKERVRNGQMSVEHIGTNSMIADPLTKGLIPKVFHEHRASMGVISFGDI</sequence>
<organism evidence="4 5">
    <name type="scientific">Platanthera zijinensis</name>
    <dbReference type="NCBI Taxonomy" id="2320716"/>
    <lineage>
        <taxon>Eukaryota</taxon>
        <taxon>Viridiplantae</taxon>
        <taxon>Streptophyta</taxon>
        <taxon>Embryophyta</taxon>
        <taxon>Tracheophyta</taxon>
        <taxon>Spermatophyta</taxon>
        <taxon>Magnoliopsida</taxon>
        <taxon>Liliopsida</taxon>
        <taxon>Asparagales</taxon>
        <taxon>Orchidaceae</taxon>
        <taxon>Orchidoideae</taxon>
        <taxon>Orchideae</taxon>
        <taxon>Orchidinae</taxon>
        <taxon>Platanthera</taxon>
    </lineage>
</organism>
<evidence type="ECO:0000259" key="2">
    <source>
        <dbReference type="Pfam" id="PF07727"/>
    </source>
</evidence>
<feature type="domain" description="Retroviral polymerase SH3-like" evidence="3">
    <location>
        <begin position="61"/>
        <end position="113"/>
    </location>
</feature>
<dbReference type="CDD" id="cd09272">
    <property type="entry name" value="RNase_HI_RT_Ty1"/>
    <property type="match status" value="1"/>
</dbReference>
<evidence type="ECO:0000313" key="5">
    <source>
        <dbReference type="Proteomes" id="UP001418222"/>
    </source>
</evidence>
<dbReference type="AlphaFoldDB" id="A0AAP0BLW8"/>
<dbReference type="Proteomes" id="UP001418222">
    <property type="component" value="Unassembled WGS sequence"/>
</dbReference>
<keyword evidence="5" id="KW-1185">Reference proteome</keyword>
<feature type="domain" description="Reverse transcriptase Ty1/copia-type" evidence="2">
    <location>
        <begin position="241"/>
        <end position="485"/>
    </location>
</feature>
<dbReference type="EMBL" id="JBBWWQ010000006">
    <property type="protein sequence ID" value="KAK8944130.1"/>
    <property type="molecule type" value="Genomic_DNA"/>
</dbReference>
<feature type="region of interest" description="Disordered" evidence="1">
    <location>
        <begin position="154"/>
        <end position="185"/>
    </location>
</feature>
<dbReference type="PANTHER" id="PTHR11439">
    <property type="entry name" value="GAG-POL-RELATED RETROTRANSPOSON"/>
    <property type="match status" value="1"/>
</dbReference>
<accession>A0AAP0BLW8</accession>
<dbReference type="SUPFAM" id="SSF56672">
    <property type="entry name" value="DNA/RNA polymerases"/>
    <property type="match status" value="1"/>
</dbReference>
<protein>
    <recommendedName>
        <fullName evidence="6">Retrovirus-related Pol polyprotein from transposon TNT 1-94</fullName>
    </recommendedName>
</protein>
<dbReference type="PANTHER" id="PTHR11439:SF467">
    <property type="entry name" value="INTEGRASE CATALYTIC DOMAIN-CONTAINING PROTEIN"/>
    <property type="match status" value="1"/>
</dbReference>
<reference evidence="4 5" key="1">
    <citation type="journal article" date="2022" name="Nat. Plants">
        <title>Genomes of leafy and leafless Platanthera orchids illuminate the evolution of mycoheterotrophy.</title>
        <authorList>
            <person name="Li M.H."/>
            <person name="Liu K.W."/>
            <person name="Li Z."/>
            <person name="Lu H.C."/>
            <person name="Ye Q.L."/>
            <person name="Zhang D."/>
            <person name="Wang J.Y."/>
            <person name="Li Y.F."/>
            <person name="Zhong Z.M."/>
            <person name="Liu X."/>
            <person name="Yu X."/>
            <person name="Liu D.K."/>
            <person name="Tu X.D."/>
            <person name="Liu B."/>
            <person name="Hao Y."/>
            <person name="Liao X.Y."/>
            <person name="Jiang Y.T."/>
            <person name="Sun W.H."/>
            <person name="Chen J."/>
            <person name="Chen Y.Q."/>
            <person name="Ai Y."/>
            <person name="Zhai J.W."/>
            <person name="Wu S.S."/>
            <person name="Zhou Z."/>
            <person name="Hsiao Y.Y."/>
            <person name="Wu W.L."/>
            <person name="Chen Y.Y."/>
            <person name="Lin Y.F."/>
            <person name="Hsu J.L."/>
            <person name="Li C.Y."/>
            <person name="Wang Z.W."/>
            <person name="Zhao X."/>
            <person name="Zhong W.Y."/>
            <person name="Ma X.K."/>
            <person name="Ma L."/>
            <person name="Huang J."/>
            <person name="Chen G.Z."/>
            <person name="Huang M.Z."/>
            <person name="Huang L."/>
            <person name="Peng D.H."/>
            <person name="Luo Y.B."/>
            <person name="Zou S.Q."/>
            <person name="Chen S.P."/>
            <person name="Lan S."/>
            <person name="Tsai W.C."/>
            <person name="Van de Peer Y."/>
            <person name="Liu Z.J."/>
        </authorList>
    </citation>
    <scope>NUCLEOTIDE SEQUENCE [LARGE SCALE GENOMIC DNA]</scope>
    <source>
        <strain evidence="4">Lor287</strain>
    </source>
</reference>
<gene>
    <name evidence="4" type="ORF">KSP39_PZI007676</name>
</gene>
<proteinExistence type="predicted"/>
<dbReference type="InterPro" id="IPR013103">
    <property type="entry name" value="RVT_2"/>
</dbReference>
<comment type="caution">
    <text evidence="4">The sequence shown here is derived from an EMBL/GenBank/DDBJ whole genome shotgun (WGS) entry which is preliminary data.</text>
</comment>
<dbReference type="Gene3D" id="3.30.420.10">
    <property type="entry name" value="Ribonuclease H-like superfamily/Ribonuclease H"/>
    <property type="match status" value="1"/>
</dbReference>
<dbReference type="Pfam" id="PF25597">
    <property type="entry name" value="SH3_retrovirus"/>
    <property type="match status" value="1"/>
</dbReference>
<evidence type="ECO:0008006" key="6">
    <source>
        <dbReference type="Google" id="ProtNLM"/>
    </source>
</evidence>
<evidence type="ECO:0000256" key="1">
    <source>
        <dbReference type="SAM" id="MobiDB-lite"/>
    </source>
</evidence>
<name>A0AAP0BLW8_9ASPA</name>